<accession>A0ABY5KU92</accession>
<evidence type="ECO:0008006" key="4">
    <source>
        <dbReference type="Google" id="ProtNLM"/>
    </source>
</evidence>
<proteinExistence type="predicted"/>
<dbReference type="EMBL" id="CP101988">
    <property type="protein sequence ID" value="UUI74014.1"/>
    <property type="molecule type" value="Genomic_DNA"/>
</dbReference>
<dbReference type="Proteomes" id="UP001316189">
    <property type="component" value="Chromosome"/>
</dbReference>
<keyword evidence="1" id="KW-0472">Membrane</keyword>
<feature type="transmembrane region" description="Helical" evidence="1">
    <location>
        <begin position="252"/>
        <end position="270"/>
    </location>
</feature>
<dbReference type="RefSeq" id="WP_227569339.1">
    <property type="nucleotide sequence ID" value="NZ_CP101988.1"/>
</dbReference>
<feature type="transmembrane region" description="Helical" evidence="1">
    <location>
        <begin position="26"/>
        <end position="48"/>
    </location>
</feature>
<reference evidence="2 3" key="1">
    <citation type="submission" date="2022-07" db="EMBL/GenBank/DDBJ databases">
        <title>Novel species in genus cellulomonas.</title>
        <authorList>
            <person name="Ye L."/>
        </authorList>
    </citation>
    <scope>NUCLEOTIDE SEQUENCE [LARGE SCALE GENOMIC DNA]</scope>
    <source>
        <strain evidence="3">zg-Y338</strain>
    </source>
</reference>
<evidence type="ECO:0000256" key="1">
    <source>
        <dbReference type="SAM" id="Phobius"/>
    </source>
</evidence>
<evidence type="ECO:0000313" key="2">
    <source>
        <dbReference type="EMBL" id="UUI74014.1"/>
    </source>
</evidence>
<protein>
    <recommendedName>
        <fullName evidence="4">ABC3 transporter permease protein domain-containing protein</fullName>
    </recommendedName>
</protein>
<feature type="transmembrane region" description="Helical" evidence="1">
    <location>
        <begin position="299"/>
        <end position="321"/>
    </location>
</feature>
<sequence>MSRPDRPWPTRLVVREGVVTALVGRWTSLLVVLAIAWTCAAVGAADAVGVSETARRERAWIDAGAYVLRVQGAVRADVRLPLPPTACERLAAVDGVHGAFWALRRPAAGAFEHLPGGRFSVLEVSPGALPFLGIPTPEGPVALVSDGLARRTGLTDGSPLRVDGSDTMHGRVAPVAVLGDDFDGALLVPSVALGRADMCFIRTDAGHVAAVSALAASALGWDGSDAIVSPRLFDNEFTVDFSRAHEQRDLRWAWAAAGLVLALLWALVQWFRRSHTAVYATFGLTAAGRCVLQVSEWCALAAAGLAWGWSLGVVGALALGAEARFAVSQVTAQALPAVLLATAMVVLLAARPTGTLLDQLKDR</sequence>
<keyword evidence="3" id="KW-1185">Reference proteome</keyword>
<keyword evidence="1" id="KW-1133">Transmembrane helix</keyword>
<feature type="transmembrane region" description="Helical" evidence="1">
    <location>
        <begin position="276"/>
        <end position="292"/>
    </location>
</feature>
<evidence type="ECO:0000313" key="3">
    <source>
        <dbReference type="Proteomes" id="UP001316189"/>
    </source>
</evidence>
<gene>
    <name evidence="2" type="ORF">NP064_09165</name>
</gene>
<organism evidence="2 3">
    <name type="scientific">Cellulomonas chengniuliangii</name>
    <dbReference type="NCBI Taxonomy" id="2968084"/>
    <lineage>
        <taxon>Bacteria</taxon>
        <taxon>Bacillati</taxon>
        <taxon>Actinomycetota</taxon>
        <taxon>Actinomycetes</taxon>
        <taxon>Micrococcales</taxon>
        <taxon>Cellulomonadaceae</taxon>
        <taxon>Cellulomonas</taxon>
    </lineage>
</organism>
<name>A0ABY5KU92_9CELL</name>
<keyword evidence="1" id="KW-0812">Transmembrane</keyword>
<feature type="transmembrane region" description="Helical" evidence="1">
    <location>
        <begin position="333"/>
        <end position="350"/>
    </location>
</feature>